<dbReference type="Pfam" id="PF08669">
    <property type="entry name" value="GCV_T_C"/>
    <property type="match status" value="1"/>
</dbReference>
<dbReference type="NCBIfam" id="TIGR00528">
    <property type="entry name" value="gcvT"/>
    <property type="match status" value="1"/>
</dbReference>
<keyword evidence="5 12" id="KW-0032">Aminotransferase</keyword>
<comment type="catalytic activity">
    <reaction evidence="10 12">
        <text>N(6)-[(R)-S(8)-aminomethyldihydrolipoyl]-L-lysyl-[protein] + (6S)-5,6,7,8-tetrahydrofolate = N(6)-[(R)-dihydrolipoyl]-L-lysyl-[protein] + (6R)-5,10-methylene-5,6,7,8-tetrahydrofolate + NH4(+)</text>
        <dbReference type="Rhea" id="RHEA:16945"/>
        <dbReference type="Rhea" id="RHEA-COMP:10475"/>
        <dbReference type="Rhea" id="RHEA-COMP:10492"/>
        <dbReference type="ChEBI" id="CHEBI:15636"/>
        <dbReference type="ChEBI" id="CHEBI:28938"/>
        <dbReference type="ChEBI" id="CHEBI:57453"/>
        <dbReference type="ChEBI" id="CHEBI:83100"/>
        <dbReference type="ChEBI" id="CHEBI:83143"/>
        <dbReference type="EC" id="2.1.2.10"/>
    </reaction>
</comment>
<feature type="binding site" evidence="11">
    <location>
        <position position="242"/>
    </location>
    <ligand>
        <name>substrate</name>
    </ligand>
</feature>
<accession>A0A1X6NQX3</accession>
<feature type="domain" description="Aminomethyltransferase C-terminal" evidence="14">
    <location>
        <begin position="329"/>
        <end position="408"/>
    </location>
</feature>
<evidence type="ECO:0000256" key="12">
    <source>
        <dbReference type="RuleBase" id="RU003981"/>
    </source>
</evidence>
<dbReference type="GO" id="GO:0004047">
    <property type="term" value="F:aminomethyltransferase activity"/>
    <property type="evidence" value="ECO:0007669"/>
    <property type="project" value="UniProtKB-EC"/>
</dbReference>
<dbReference type="GO" id="GO:0008483">
    <property type="term" value="F:transaminase activity"/>
    <property type="evidence" value="ECO:0007669"/>
    <property type="project" value="UniProtKB-KW"/>
</dbReference>
<evidence type="ECO:0000256" key="10">
    <source>
        <dbReference type="ARBA" id="ARBA00047665"/>
    </source>
</evidence>
<dbReference type="Gene3D" id="3.30.70.1400">
    <property type="entry name" value="Aminomethyltransferase beta-barrel domains"/>
    <property type="match status" value="1"/>
</dbReference>
<comment type="function">
    <text evidence="12">The glycine cleavage system catalyzes the degradation of glycine.</text>
</comment>
<dbReference type="Gene3D" id="3.30.1360.120">
    <property type="entry name" value="Probable tRNA modification gtpase trme, domain 1"/>
    <property type="match status" value="1"/>
</dbReference>
<dbReference type="PANTHER" id="PTHR43757:SF2">
    <property type="entry name" value="AMINOMETHYLTRANSFERASE, MITOCHONDRIAL"/>
    <property type="match status" value="1"/>
</dbReference>
<evidence type="ECO:0000259" key="13">
    <source>
        <dbReference type="Pfam" id="PF01571"/>
    </source>
</evidence>
<evidence type="ECO:0000256" key="11">
    <source>
        <dbReference type="PIRSR" id="PIRSR006487-1"/>
    </source>
</evidence>
<dbReference type="FunFam" id="3.30.70.1400:FF:000001">
    <property type="entry name" value="Aminomethyltransferase"/>
    <property type="match status" value="1"/>
</dbReference>
<keyword evidence="7 12" id="KW-0809">Transit peptide</keyword>
<evidence type="ECO:0000313" key="16">
    <source>
        <dbReference type="Proteomes" id="UP000218209"/>
    </source>
</evidence>
<dbReference type="GO" id="GO:0006546">
    <property type="term" value="P:glycine catabolic process"/>
    <property type="evidence" value="ECO:0007669"/>
    <property type="project" value="InterPro"/>
</dbReference>
<dbReference type="InterPro" id="IPR028896">
    <property type="entry name" value="GcvT/YgfZ/DmdA"/>
</dbReference>
<organism evidence="15 16">
    <name type="scientific">Porphyra umbilicalis</name>
    <name type="common">Purple laver</name>
    <name type="synonym">Red alga</name>
    <dbReference type="NCBI Taxonomy" id="2786"/>
    <lineage>
        <taxon>Eukaryota</taxon>
        <taxon>Rhodophyta</taxon>
        <taxon>Bangiophyceae</taxon>
        <taxon>Bangiales</taxon>
        <taxon>Bangiaceae</taxon>
        <taxon>Porphyra</taxon>
    </lineage>
</organism>
<dbReference type="EMBL" id="KV919184">
    <property type="protein sequence ID" value="OSX70975.1"/>
    <property type="molecule type" value="Genomic_DNA"/>
</dbReference>
<comment type="subunit">
    <text evidence="3 12">The glycine cleavage system is composed of four proteins: P, T, L and H.</text>
</comment>
<dbReference type="InterPro" id="IPR006222">
    <property type="entry name" value="GCVT_N"/>
</dbReference>
<dbReference type="AlphaFoldDB" id="A0A1X6NQX3"/>
<dbReference type="InterPro" id="IPR013977">
    <property type="entry name" value="GcvT_C"/>
</dbReference>
<dbReference type="GO" id="GO:0005739">
    <property type="term" value="C:mitochondrion"/>
    <property type="evidence" value="ECO:0007669"/>
    <property type="project" value="UniProtKB-SubCell"/>
</dbReference>
<comment type="subcellular location">
    <subcellularLocation>
        <location evidence="1 12">Mitochondrion</location>
    </subcellularLocation>
</comment>
<evidence type="ECO:0000256" key="2">
    <source>
        <dbReference type="ARBA" id="ARBA00008609"/>
    </source>
</evidence>
<dbReference type="Proteomes" id="UP000218209">
    <property type="component" value="Unassembled WGS sequence"/>
</dbReference>
<evidence type="ECO:0000256" key="1">
    <source>
        <dbReference type="ARBA" id="ARBA00004173"/>
    </source>
</evidence>
<keyword evidence="8 12" id="KW-0496">Mitochondrion</keyword>
<dbReference type="InterPro" id="IPR029043">
    <property type="entry name" value="GcvT/YgfZ_C"/>
</dbReference>
<keyword evidence="16" id="KW-1185">Reference proteome</keyword>
<dbReference type="GO" id="GO:0005960">
    <property type="term" value="C:glycine cleavage complex"/>
    <property type="evidence" value="ECO:0007669"/>
    <property type="project" value="InterPro"/>
</dbReference>
<dbReference type="Pfam" id="PF01571">
    <property type="entry name" value="GCV_T"/>
    <property type="match status" value="1"/>
</dbReference>
<feature type="domain" description="GCVT N-terminal" evidence="13">
    <location>
        <begin position="46"/>
        <end position="304"/>
    </location>
</feature>
<gene>
    <name evidence="15" type="ORF">BU14_0622s0003</name>
</gene>
<evidence type="ECO:0000256" key="3">
    <source>
        <dbReference type="ARBA" id="ARBA00011690"/>
    </source>
</evidence>
<evidence type="ECO:0000256" key="4">
    <source>
        <dbReference type="ARBA" id="ARBA00012616"/>
    </source>
</evidence>
<dbReference type="PIRSF" id="PIRSF006487">
    <property type="entry name" value="GcvT"/>
    <property type="match status" value="1"/>
</dbReference>
<dbReference type="InterPro" id="IPR006223">
    <property type="entry name" value="GcvT"/>
</dbReference>
<sequence>MRAAAAAAAGVRSAGRSPAAAAAAAAGIFPAHRRSASTEALKQTVLHDFHTSLGGKMVPFAGYSMPVQYASEGIKASHLWVRSSAGLFDVSHMGQVRLRGKDAVSWLEGLVVADVAGLAPGTGTLSVLTTESGGIIDDTIISNLGDGALGMVINAGCKDKDLAHMREHLSAARSAGKDVDLEVLDEAALLALQGPKAAAVLGELAPSLNLSTMAFMAGQAADVAGIPCHVTRCGYTGEDGFEISVDGSQAVALTETLLANEAVHAAGLGARDSLRLEAGLCLYGNDIDETTTPVEAALSWTIGKRRRAEGGGFLGDAVIMEQLANGTTRRRMTFIVEKGAPPRGHEKILNEAGEEVGEVTSGGWGPSAGKALGMGYAKKPFNKTGTKLSIPLRGKEVAISVVKSPVVKTSYFSLTG</sequence>
<dbReference type="NCBIfam" id="NF001567">
    <property type="entry name" value="PRK00389.1"/>
    <property type="match status" value="1"/>
</dbReference>
<dbReference type="OrthoDB" id="10263536at2759"/>
<protein>
    <recommendedName>
        <fullName evidence="4 12">Aminomethyltransferase</fullName>
        <ecNumber evidence="4 12">2.1.2.10</ecNumber>
    </recommendedName>
    <alternativeName>
        <fullName evidence="9 12">Glycine cleavage system T protein</fullName>
    </alternativeName>
</protein>
<dbReference type="SUPFAM" id="SSF103025">
    <property type="entry name" value="Folate-binding domain"/>
    <property type="match status" value="1"/>
</dbReference>
<dbReference type="EC" id="2.1.2.10" evidence="4 12"/>
<name>A0A1X6NQX3_PORUM</name>
<dbReference type="InterPro" id="IPR027266">
    <property type="entry name" value="TrmE/GcvT-like"/>
</dbReference>
<reference evidence="15 16" key="1">
    <citation type="submission" date="2017-03" db="EMBL/GenBank/DDBJ databases">
        <title>WGS assembly of Porphyra umbilicalis.</title>
        <authorList>
            <person name="Brawley S.H."/>
            <person name="Blouin N.A."/>
            <person name="Ficko-Blean E."/>
            <person name="Wheeler G.L."/>
            <person name="Lohr M."/>
            <person name="Goodson H.V."/>
            <person name="Jenkins J.W."/>
            <person name="Blaby-Haas C.E."/>
            <person name="Helliwell K.E."/>
            <person name="Chan C."/>
            <person name="Marriage T."/>
            <person name="Bhattacharya D."/>
            <person name="Klein A.S."/>
            <person name="Badis Y."/>
            <person name="Brodie J."/>
            <person name="Cao Y."/>
            <person name="Collen J."/>
            <person name="Dittami S.M."/>
            <person name="Gachon C.M."/>
            <person name="Green B.R."/>
            <person name="Karpowicz S."/>
            <person name="Kim J.W."/>
            <person name="Kudahl U."/>
            <person name="Lin S."/>
            <person name="Michel G."/>
            <person name="Mittag M."/>
            <person name="Olson B.J."/>
            <person name="Pangilinan J."/>
            <person name="Peng Y."/>
            <person name="Qiu H."/>
            <person name="Shu S."/>
            <person name="Singer J.T."/>
            <person name="Smith A.G."/>
            <person name="Sprecher B.N."/>
            <person name="Wagner V."/>
            <person name="Wang W."/>
            <person name="Wang Z.-Y."/>
            <person name="Yan J."/>
            <person name="Yarish C."/>
            <person name="Zoeuner-Riek S."/>
            <person name="Zhuang Y."/>
            <person name="Zou Y."/>
            <person name="Lindquist E.A."/>
            <person name="Grimwood J."/>
            <person name="Barry K."/>
            <person name="Rokhsar D.S."/>
            <person name="Schmutz J."/>
            <person name="Stiller J.W."/>
            <person name="Grossman A.R."/>
            <person name="Prochnik S.E."/>
        </authorList>
    </citation>
    <scope>NUCLEOTIDE SEQUENCE [LARGE SCALE GENOMIC DNA]</scope>
    <source>
        <strain evidence="15">4086291</strain>
    </source>
</reference>
<dbReference type="Gene3D" id="2.40.30.110">
    <property type="entry name" value="Aminomethyltransferase beta-barrel domains"/>
    <property type="match status" value="1"/>
</dbReference>
<evidence type="ECO:0000313" key="15">
    <source>
        <dbReference type="EMBL" id="OSX70975.1"/>
    </source>
</evidence>
<evidence type="ECO:0000256" key="5">
    <source>
        <dbReference type="ARBA" id="ARBA00022576"/>
    </source>
</evidence>
<dbReference type="SUPFAM" id="SSF101790">
    <property type="entry name" value="Aminomethyltransferase beta-barrel domain"/>
    <property type="match status" value="1"/>
</dbReference>
<evidence type="ECO:0000256" key="9">
    <source>
        <dbReference type="ARBA" id="ARBA00031395"/>
    </source>
</evidence>
<evidence type="ECO:0000259" key="14">
    <source>
        <dbReference type="Pfam" id="PF08669"/>
    </source>
</evidence>
<evidence type="ECO:0000256" key="6">
    <source>
        <dbReference type="ARBA" id="ARBA00022679"/>
    </source>
</evidence>
<keyword evidence="6 12" id="KW-0808">Transferase</keyword>
<evidence type="ECO:0000256" key="8">
    <source>
        <dbReference type="ARBA" id="ARBA00023128"/>
    </source>
</evidence>
<comment type="similarity">
    <text evidence="2 12">Belongs to the GcvT family.</text>
</comment>
<dbReference type="PANTHER" id="PTHR43757">
    <property type="entry name" value="AMINOMETHYLTRANSFERASE"/>
    <property type="match status" value="1"/>
</dbReference>
<dbReference type="FunFam" id="4.10.1250.10:FF:000002">
    <property type="entry name" value="Aminomethyltransferase"/>
    <property type="match status" value="1"/>
</dbReference>
<dbReference type="Gene3D" id="4.10.1250.10">
    <property type="entry name" value="Aminomethyltransferase fragment"/>
    <property type="match status" value="1"/>
</dbReference>
<evidence type="ECO:0000256" key="7">
    <source>
        <dbReference type="ARBA" id="ARBA00022946"/>
    </source>
</evidence>
<proteinExistence type="inferred from homology"/>